<dbReference type="Proteomes" id="UP001062846">
    <property type="component" value="Chromosome 9"/>
</dbReference>
<gene>
    <name evidence="1" type="ORF">RHMOL_Rhmol09G0252800</name>
</gene>
<protein>
    <submittedName>
        <fullName evidence="1">Uncharacterized protein</fullName>
    </submittedName>
</protein>
<evidence type="ECO:0000313" key="1">
    <source>
        <dbReference type="EMBL" id="KAI8540308.1"/>
    </source>
</evidence>
<keyword evidence="2" id="KW-1185">Reference proteome</keyword>
<dbReference type="EMBL" id="CM046396">
    <property type="protein sequence ID" value="KAI8540308.1"/>
    <property type="molecule type" value="Genomic_DNA"/>
</dbReference>
<name>A0ACC0MIY9_RHOML</name>
<evidence type="ECO:0000313" key="2">
    <source>
        <dbReference type="Proteomes" id="UP001062846"/>
    </source>
</evidence>
<proteinExistence type="predicted"/>
<sequence length="1203" mass="135625">MTLASLKGASTMVAYPRTIVSIAASVCGLASFLIIASFLLVSHPFGSTVRGYFYPIDYSRKFNSLDWSNKTTDDSFNDVNKDLGKWDIVGSGFTGNASNPRKEGNRIDDTSRKSESTTLGDRQSETVDGSRDEMDRNQTSESQDAKDISNLQLEGGTMSSPDPLIVSDKKESVDQHGQEANGNSTSATVIMGVENATTPSPGFLNSSDTIQTGLTPSSFSTAPSDTSQTDSGCDLFHGKWVYDSTGPLYANNSCPVLTQMQNCQGNGRPDKEYENWRWKPSKCDLPRFDAKKFLELMRGKTLAFIVGRKWKVETPKNRGNRRMQRYYFRSTSTMIVRIWSSWLVHQTSDSFDSIPKNVVRLHLDAPDEGFMEFISQFDVLVLSSGHWFAKQSVYILNNEIVGGQLWWPDKSRPMKVNNVDAFGISVETILTAIATHPNFTGLTIVRSFSPDHYEGGAWNTGGSCTGKVKPALDHELVENGFTNIMHEKQVAGFDRAIKKASNGAKLKFMDITGMFGYRHDGHPGPYRSPDPNKVTKRGPGGKPPPQDCLHWCMPGPVDTWNELVLEIIRREYEVGEPETERDKMLLELEQECLEVYRRKVDYANRCRAQLRQAIADAEAELAAICSAMGERPVHIRQSDQNLGSLKEELRAIIPQLEEMQKRKLERRNQFVEVLEQIRKISNEIHRSSEYPPTSTAVDETDLSSRKLEELHRELQALQKEKSDRLNHVLDLLNTLNSLCLVLGIDFKQTVTEVHPSLGNDSEGTKNMSNETIERLTIAIQRLREVKLQRMQRLQDLATSMLELWNLMDTPIEEQQMFQNVTCNIAASEHEITEPNMLSEEFINYVEAEVSRLEELKASKMKELVLKKRFELDEICRKTHLVAESDSAVEIAIAAIESGAVDPACVLEQIEVQIAKVKEEAFSRKEILEKVEKWLAACEEECWLEEYNRIRLLSMLEEYTILRQEKEQELKRQRDQKKLQGQLIAEQEALFGSKPSPMKLQNGKKGPRLSTGGASNRRLSVGGTMMQTPKANPIIPIKATPNTRQAKKSDRLHPIDQINHHRDDAFAALAAVNVREVDSPMKRKPFSPISSTESSKSNATNLIMEDLNRKQNEMAQKTLRNNTQFATPKKIYAAEEENWTPKAMPIPVPPTPATVSVPMQTAMTPAPFSGNRVDEIPEEIEYSFEEIRFGFVLPRTNLKEAIQV</sequence>
<accession>A0ACC0MIY9</accession>
<comment type="caution">
    <text evidence="1">The sequence shown here is derived from an EMBL/GenBank/DDBJ whole genome shotgun (WGS) entry which is preliminary data.</text>
</comment>
<organism evidence="1 2">
    <name type="scientific">Rhododendron molle</name>
    <name type="common">Chinese azalea</name>
    <name type="synonym">Azalea mollis</name>
    <dbReference type="NCBI Taxonomy" id="49168"/>
    <lineage>
        <taxon>Eukaryota</taxon>
        <taxon>Viridiplantae</taxon>
        <taxon>Streptophyta</taxon>
        <taxon>Embryophyta</taxon>
        <taxon>Tracheophyta</taxon>
        <taxon>Spermatophyta</taxon>
        <taxon>Magnoliopsida</taxon>
        <taxon>eudicotyledons</taxon>
        <taxon>Gunneridae</taxon>
        <taxon>Pentapetalae</taxon>
        <taxon>asterids</taxon>
        <taxon>Ericales</taxon>
        <taxon>Ericaceae</taxon>
        <taxon>Ericoideae</taxon>
        <taxon>Rhodoreae</taxon>
        <taxon>Rhododendron</taxon>
    </lineage>
</organism>
<reference evidence="1" key="1">
    <citation type="submission" date="2022-02" db="EMBL/GenBank/DDBJ databases">
        <title>Plant Genome Project.</title>
        <authorList>
            <person name="Zhang R.-G."/>
        </authorList>
    </citation>
    <scope>NUCLEOTIDE SEQUENCE</scope>
    <source>
        <strain evidence="1">AT1</strain>
    </source>
</reference>